<dbReference type="GO" id="GO:0008276">
    <property type="term" value="F:protein methyltransferase activity"/>
    <property type="evidence" value="ECO:0007669"/>
    <property type="project" value="UniProtKB-ARBA"/>
</dbReference>
<dbReference type="EMBL" id="CAJPIZ010022249">
    <property type="protein sequence ID" value="CAG2117890.1"/>
    <property type="molecule type" value="Genomic_DNA"/>
</dbReference>
<evidence type="ECO:0000313" key="7">
    <source>
        <dbReference type="EMBL" id="CAD7639561.1"/>
    </source>
</evidence>
<dbReference type="PROSITE" id="PS01360">
    <property type="entry name" value="ZF_MYND_1"/>
    <property type="match status" value="1"/>
</dbReference>
<feature type="compositionally biased region" description="Gly residues" evidence="5">
    <location>
        <begin position="391"/>
        <end position="400"/>
    </location>
</feature>
<accession>A0A7R9QBM4</accession>
<evidence type="ECO:0000256" key="2">
    <source>
        <dbReference type="ARBA" id="ARBA00022771"/>
    </source>
</evidence>
<keyword evidence="1" id="KW-0479">Metal-binding</keyword>
<dbReference type="OrthoDB" id="10008965at2759"/>
<feature type="non-terminal residue" evidence="7">
    <location>
        <position position="428"/>
    </location>
</feature>
<dbReference type="AlphaFoldDB" id="A0A7R9QBM4"/>
<dbReference type="CDD" id="cd20071">
    <property type="entry name" value="SET_SMYD"/>
    <property type="match status" value="1"/>
</dbReference>
<dbReference type="GO" id="GO:0008270">
    <property type="term" value="F:zinc ion binding"/>
    <property type="evidence" value="ECO:0007669"/>
    <property type="project" value="UniProtKB-KW"/>
</dbReference>
<reference evidence="7" key="1">
    <citation type="submission" date="2020-11" db="EMBL/GenBank/DDBJ databases">
        <authorList>
            <person name="Tran Van P."/>
        </authorList>
    </citation>
    <scope>NUCLEOTIDE SEQUENCE</scope>
</reference>
<dbReference type="Proteomes" id="UP000759131">
    <property type="component" value="Unassembled WGS sequence"/>
</dbReference>
<dbReference type="GO" id="GO:0005634">
    <property type="term" value="C:nucleus"/>
    <property type="evidence" value="ECO:0007669"/>
    <property type="project" value="TreeGrafter"/>
</dbReference>
<dbReference type="PANTHER" id="PTHR12197">
    <property type="entry name" value="HISTONE-LYSINE N-METHYLTRANSFERASE SMYD"/>
    <property type="match status" value="1"/>
</dbReference>
<name>A0A7R9QBM4_9ACAR</name>
<dbReference type="Gene3D" id="1.10.220.160">
    <property type="match status" value="1"/>
</dbReference>
<evidence type="ECO:0000256" key="1">
    <source>
        <dbReference type="ARBA" id="ARBA00022723"/>
    </source>
</evidence>
<dbReference type="Pfam" id="PF00856">
    <property type="entry name" value="SET"/>
    <property type="match status" value="1"/>
</dbReference>
<evidence type="ECO:0000256" key="5">
    <source>
        <dbReference type="SAM" id="MobiDB-lite"/>
    </source>
</evidence>
<dbReference type="InterPro" id="IPR001214">
    <property type="entry name" value="SET_dom"/>
</dbReference>
<evidence type="ECO:0000256" key="3">
    <source>
        <dbReference type="ARBA" id="ARBA00022833"/>
    </source>
</evidence>
<dbReference type="Pfam" id="PF01753">
    <property type="entry name" value="zf-MYND"/>
    <property type="match status" value="1"/>
</dbReference>
<feature type="non-terminal residue" evidence="7">
    <location>
        <position position="1"/>
    </location>
</feature>
<keyword evidence="2 4" id="KW-0863">Zinc-finger</keyword>
<protein>
    <recommendedName>
        <fullName evidence="6">MYND-type domain-containing protein</fullName>
    </recommendedName>
</protein>
<dbReference type="Gene3D" id="6.10.140.2220">
    <property type="match status" value="1"/>
</dbReference>
<feature type="domain" description="MYND-type" evidence="6">
    <location>
        <begin position="29"/>
        <end position="71"/>
    </location>
</feature>
<evidence type="ECO:0000256" key="4">
    <source>
        <dbReference type="PROSITE-ProRule" id="PRU00134"/>
    </source>
</evidence>
<gene>
    <name evidence="7" type="ORF">OSB1V03_LOCUS17843</name>
</gene>
<dbReference type="PANTHER" id="PTHR12197:SF251">
    <property type="entry name" value="EG:BACR7C10.4 PROTEIN"/>
    <property type="match status" value="1"/>
</dbReference>
<evidence type="ECO:0000313" key="8">
    <source>
        <dbReference type="Proteomes" id="UP000759131"/>
    </source>
</evidence>
<proteinExistence type="predicted"/>
<dbReference type="InterPro" id="IPR046341">
    <property type="entry name" value="SET_dom_sf"/>
</dbReference>
<keyword evidence="8" id="KW-1185">Reference proteome</keyword>
<dbReference type="SUPFAM" id="SSF82199">
    <property type="entry name" value="SET domain"/>
    <property type="match status" value="1"/>
</dbReference>
<sequence length="428" mass="48675">SYSSGDVINGCGEQPFVHVLDIRQKSLKCDYCFNTSNKSSAQLKRCSKCLQMFYCGKQCQREDWYWHKYECPVYVTTGAADTALLANDYMARLLLRLWLLVDNRPELQRKTYRCFNGQSRCLAELESHTQDIDGDDYRALQFSQLCTFYDGLNVSYNRDRLFTLYGQLLINSFAITIHDIYYENVKTGYALYIGCSVFDHSCAPDACVQFDGPMAAVRAVRDIPAGQPVFIHYISLDDCRSDRRQRLRSQYYFDCNCSKCCAEELADNSIVYDRFKDLQRKLMICFSDESCGRLNDTFGQLDELLTIGDQIYGPTHPELAALLMIGLQYRLTCPDADHRRHRESLSAYIDRTGRAIGQSFGTDHHIECFPPFVMTFGTKMGDNKDIHEESGGGGGNGTNGDGQSPGHAFAQLFQSMHDLSDKLLALDY</sequence>
<dbReference type="GO" id="GO:0008757">
    <property type="term" value="F:S-adenosylmethionine-dependent methyltransferase activity"/>
    <property type="evidence" value="ECO:0007669"/>
    <property type="project" value="UniProtKB-ARBA"/>
</dbReference>
<organism evidence="7">
    <name type="scientific">Medioppia subpectinata</name>
    <dbReference type="NCBI Taxonomy" id="1979941"/>
    <lineage>
        <taxon>Eukaryota</taxon>
        <taxon>Metazoa</taxon>
        <taxon>Ecdysozoa</taxon>
        <taxon>Arthropoda</taxon>
        <taxon>Chelicerata</taxon>
        <taxon>Arachnida</taxon>
        <taxon>Acari</taxon>
        <taxon>Acariformes</taxon>
        <taxon>Sarcoptiformes</taxon>
        <taxon>Oribatida</taxon>
        <taxon>Brachypylina</taxon>
        <taxon>Oppioidea</taxon>
        <taxon>Oppiidae</taxon>
        <taxon>Medioppia</taxon>
    </lineage>
</organism>
<keyword evidence="3" id="KW-0862">Zinc</keyword>
<dbReference type="InterPro" id="IPR002893">
    <property type="entry name" value="Znf_MYND"/>
</dbReference>
<dbReference type="PROSITE" id="PS50865">
    <property type="entry name" value="ZF_MYND_2"/>
    <property type="match status" value="1"/>
</dbReference>
<dbReference type="Gene3D" id="2.170.270.10">
    <property type="entry name" value="SET domain"/>
    <property type="match status" value="1"/>
</dbReference>
<dbReference type="EMBL" id="OC876824">
    <property type="protein sequence ID" value="CAD7639561.1"/>
    <property type="molecule type" value="Genomic_DNA"/>
</dbReference>
<dbReference type="GO" id="GO:0008170">
    <property type="term" value="F:N-methyltransferase activity"/>
    <property type="evidence" value="ECO:0007669"/>
    <property type="project" value="UniProtKB-ARBA"/>
</dbReference>
<feature type="region of interest" description="Disordered" evidence="5">
    <location>
        <begin position="383"/>
        <end position="407"/>
    </location>
</feature>
<evidence type="ECO:0000259" key="6">
    <source>
        <dbReference type="PROSITE" id="PS50865"/>
    </source>
</evidence>
<dbReference type="InterPro" id="IPR050869">
    <property type="entry name" value="H3K4_H4K5_MeTrfase"/>
</dbReference>